<organism evidence="6 7">
    <name type="scientific">Lophiotrema nucula</name>
    <dbReference type="NCBI Taxonomy" id="690887"/>
    <lineage>
        <taxon>Eukaryota</taxon>
        <taxon>Fungi</taxon>
        <taxon>Dikarya</taxon>
        <taxon>Ascomycota</taxon>
        <taxon>Pezizomycotina</taxon>
        <taxon>Dothideomycetes</taxon>
        <taxon>Pleosporomycetidae</taxon>
        <taxon>Pleosporales</taxon>
        <taxon>Lophiotremataceae</taxon>
        <taxon>Lophiotrema</taxon>
    </lineage>
</organism>
<accession>A0A6A5YK32</accession>
<dbReference type="GO" id="GO:0005993">
    <property type="term" value="P:trehalose catabolic process"/>
    <property type="evidence" value="ECO:0007669"/>
    <property type="project" value="InterPro"/>
</dbReference>
<sequence>MAIGTDGGACCKEESRTHRRGSHDLTAVAQEGFLVEVDSTLHTLLHREDVDGDGQITIDDVGHKIIYLRTSSSRGFRTSDVRGTYMLSNLLQELVVAKENELKSVSIPQEILEENPVHRLQRLIKDRFWANLERRLDEAAIGVAATDDKDYTEDPRPRIYVPQDVPEQYAYYKNVAGRRPELQLDVQLIPRDLNDDEYREIIKKPGILALDMEETTDPTTGRTQLRGLPFIVPGGCFNELYNWDSYFIALGLLVDDKVDTVKALVKNFIFEIQHYGLIPNANRSYYLLRSQPPFLTDLARRTSEKMEDPAEARELLQQATLAAIKEYYKVWMSSPRYDDATGLSRYRPAGVASPPECTTEHFAGILEPYATSRGMSVENFRKAYDAGKIVDEPVLDEYFLHDRGVRESGHDISMRVEHVCADLATIDLNCLLYKYEVDIGWAIGTVFADPVFIPVPFRAPRHGVDPYETAEVWFQRAAQRKQAIDRYLWNEEQGMYLDYNTKTKTQTTFETATSFWALWCGVASPRQAEMIVAKALPKFERLGGLVSTTRDLKGLQACHEAHQWGFPYGWAPHQVMAWDGLRQYGYVKEAERLTYKWLQMITKVFVDFNGTVVEKYDVTQTLDPHKVNLDYGNQGLGFKGYAKEGFGWTNASYVYGLQFLSGRAKRALGVCAPWSVYSHATPRGG</sequence>
<dbReference type="InterPro" id="IPR011120">
    <property type="entry name" value="Trehalase_Ca-bd"/>
</dbReference>
<dbReference type="SUPFAM" id="SSF48208">
    <property type="entry name" value="Six-hairpin glycosidases"/>
    <property type="match status" value="1"/>
</dbReference>
<name>A0A6A5YK32_9PLEO</name>
<comment type="catalytic activity">
    <reaction evidence="1 3">
        <text>alpha,alpha-trehalose + H2O = alpha-D-glucose + beta-D-glucose</text>
        <dbReference type="Rhea" id="RHEA:32675"/>
        <dbReference type="ChEBI" id="CHEBI:15377"/>
        <dbReference type="ChEBI" id="CHEBI:15903"/>
        <dbReference type="ChEBI" id="CHEBI:16551"/>
        <dbReference type="ChEBI" id="CHEBI:17925"/>
        <dbReference type="EC" id="3.2.1.28"/>
    </reaction>
</comment>
<dbReference type="EC" id="3.2.1.28" evidence="3"/>
<gene>
    <name evidence="6" type="ORF">BDV96DRAFT_617084</name>
</gene>
<feature type="domain" description="Neutral trehalase Ca2+ binding" evidence="5">
    <location>
        <begin position="41"/>
        <end position="70"/>
    </location>
</feature>
<dbReference type="PRINTS" id="PR00744">
    <property type="entry name" value="GLHYDRLASE37"/>
</dbReference>
<dbReference type="GO" id="GO:0005737">
    <property type="term" value="C:cytoplasm"/>
    <property type="evidence" value="ECO:0007669"/>
    <property type="project" value="InterPro"/>
</dbReference>
<evidence type="ECO:0000256" key="4">
    <source>
        <dbReference type="SAM" id="MobiDB-lite"/>
    </source>
</evidence>
<dbReference type="PANTHER" id="PTHR23403:SF6">
    <property type="entry name" value="CYTOSOLIC NEUTRAL TREHALASE-RELATED"/>
    <property type="match status" value="1"/>
</dbReference>
<dbReference type="Proteomes" id="UP000799770">
    <property type="component" value="Unassembled WGS sequence"/>
</dbReference>
<keyword evidence="3" id="KW-0378">Hydrolase</keyword>
<dbReference type="Pfam" id="PF01204">
    <property type="entry name" value="Trehalase"/>
    <property type="match status" value="1"/>
</dbReference>
<evidence type="ECO:0000313" key="6">
    <source>
        <dbReference type="EMBL" id="KAF2107094.1"/>
    </source>
</evidence>
<dbReference type="PROSITE" id="PS00018">
    <property type="entry name" value="EF_HAND_1"/>
    <property type="match status" value="1"/>
</dbReference>
<dbReference type="AlphaFoldDB" id="A0A6A5YK32"/>
<dbReference type="EMBL" id="ML977357">
    <property type="protein sequence ID" value="KAF2107094.1"/>
    <property type="molecule type" value="Genomic_DNA"/>
</dbReference>
<evidence type="ECO:0000256" key="2">
    <source>
        <dbReference type="ARBA" id="ARBA00005615"/>
    </source>
</evidence>
<dbReference type="PANTHER" id="PTHR23403">
    <property type="entry name" value="TREHALASE"/>
    <property type="match status" value="1"/>
</dbReference>
<proteinExistence type="inferred from homology"/>
<dbReference type="InterPro" id="IPR001661">
    <property type="entry name" value="Glyco_hydro_37"/>
</dbReference>
<comment type="similarity">
    <text evidence="2 3">Belongs to the glycosyl hydrolase 37 family.</text>
</comment>
<dbReference type="OrthoDB" id="3542292at2759"/>
<reference evidence="6" key="1">
    <citation type="journal article" date="2020" name="Stud. Mycol.">
        <title>101 Dothideomycetes genomes: a test case for predicting lifestyles and emergence of pathogens.</title>
        <authorList>
            <person name="Haridas S."/>
            <person name="Albert R."/>
            <person name="Binder M."/>
            <person name="Bloem J."/>
            <person name="Labutti K."/>
            <person name="Salamov A."/>
            <person name="Andreopoulos B."/>
            <person name="Baker S."/>
            <person name="Barry K."/>
            <person name="Bills G."/>
            <person name="Bluhm B."/>
            <person name="Cannon C."/>
            <person name="Castanera R."/>
            <person name="Culley D."/>
            <person name="Daum C."/>
            <person name="Ezra D."/>
            <person name="Gonzalez J."/>
            <person name="Henrissat B."/>
            <person name="Kuo A."/>
            <person name="Liang C."/>
            <person name="Lipzen A."/>
            <person name="Lutzoni F."/>
            <person name="Magnuson J."/>
            <person name="Mondo S."/>
            <person name="Nolan M."/>
            <person name="Ohm R."/>
            <person name="Pangilinan J."/>
            <person name="Park H.-J."/>
            <person name="Ramirez L."/>
            <person name="Alfaro M."/>
            <person name="Sun H."/>
            <person name="Tritt A."/>
            <person name="Yoshinaga Y."/>
            <person name="Zwiers L.-H."/>
            <person name="Turgeon B."/>
            <person name="Goodwin S."/>
            <person name="Spatafora J."/>
            <person name="Crous P."/>
            <person name="Grigoriev I."/>
        </authorList>
    </citation>
    <scope>NUCLEOTIDE SEQUENCE</scope>
    <source>
        <strain evidence="6">CBS 627.86</strain>
    </source>
</reference>
<dbReference type="Gene3D" id="1.50.10.10">
    <property type="match status" value="1"/>
</dbReference>
<evidence type="ECO:0000313" key="7">
    <source>
        <dbReference type="Proteomes" id="UP000799770"/>
    </source>
</evidence>
<feature type="region of interest" description="Disordered" evidence="4">
    <location>
        <begin position="1"/>
        <end position="23"/>
    </location>
</feature>
<evidence type="ECO:0000256" key="3">
    <source>
        <dbReference type="RuleBase" id="RU361180"/>
    </source>
</evidence>
<dbReference type="InterPro" id="IPR008928">
    <property type="entry name" value="6-hairpin_glycosidase_sf"/>
</dbReference>
<evidence type="ECO:0000259" key="5">
    <source>
        <dbReference type="Pfam" id="PF07492"/>
    </source>
</evidence>
<dbReference type="Pfam" id="PF07492">
    <property type="entry name" value="Trehalase_Ca-bi"/>
    <property type="match status" value="1"/>
</dbReference>
<dbReference type="GO" id="GO:0005509">
    <property type="term" value="F:calcium ion binding"/>
    <property type="evidence" value="ECO:0007669"/>
    <property type="project" value="InterPro"/>
</dbReference>
<keyword evidence="7" id="KW-1185">Reference proteome</keyword>
<protein>
    <recommendedName>
        <fullName evidence="3">Trehalase</fullName>
        <ecNumber evidence="3">3.2.1.28</ecNumber>
    </recommendedName>
    <alternativeName>
        <fullName evidence="3">Alpha-trehalose glucohydrolase</fullName>
    </alternativeName>
</protein>
<keyword evidence="3" id="KW-0326">Glycosidase</keyword>
<evidence type="ECO:0000256" key="1">
    <source>
        <dbReference type="ARBA" id="ARBA00001576"/>
    </source>
</evidence>
<dbReference type="GO" id="GO:0004555">
    <property type="term" value="F:alpha,alpha-trehalase activity"/>
    <property type="evidence" value="ECO:0007669"/>
    <property type="project" value="UniProtKB-EC"/>
</dbReference>
<dbReference type="InterPro" id="IPR018247">
    <property type="entry name" value="EF_Hand_1_Ca_BS"/>
</dbReference>
<dbReference type="InterPro" id="IPR012341">
    <property type="entry name" value="6hp_glycosidase-like_sf"/>
</dbReference>